<dbReference type="KEGG" id="sphh:SDAV_001666"/>
<gene>
    <name evidence="1" type="ORF">SDAV_001666</name>
</gene>
<name>A0A345DQY2_9MOLU</name>
<reference evidence="2" key="1">
    <citation type="submission" date="2018-07" db="EMBL/GenBank/DDBJ databases">
        <title>Complete Genome Sequence of Spiroplasma phoeniceum.</title>
        <authorList>
            <person name="Davis R.E."/>
            <person name="Shao J.Y."/>
            <person name="Zhao Y."/>
            <person name="Silver A."/>
            <person name="Stump z."/>
            <person name="Gasparich G."/>
        </authorList>
    </citation>
    <scope>NUCLEOTIDE SEQUENCE [LARGE SCALE GENOMIC DNA]</scope>
    <source>
        <strain evidence="2">P40</strain>
    </source>
</reference>
<dbReference type="EMBL" id="CP031088">
    <property type="protein sequence ID" value="AXF96623.1"/>
    <property type="molecule type" value="Genomic_DNA"/>
</dbReference>
<sequence length="172" mass="19994">MIYTETDFIKQPQVIVDIQLNISPELLDYSVNIRGIKDVNIKGIITYHSNLNAINIVATIIGEVVVEDAQTLEHFAVPINLEWNDEYSFKFYKKSDINYLNEQNFDIIKYAWDEIIMNIPINLSKKSDKIISGNSTWQVFSEEEFAAYKAAQADSRWEQLHEKLVKTTKEEK</sequence>
<accession>A0A345DQY2</accession>
<evidence type="ECO:0000313" key="2">
    <source>
        <dbReference type="Proteomes" id="UP000253689"/>
    </source>
</evidence>
<dbReference type="Proteomes" id="UP000253689">
    <property type="component" value="Chromosome"/>
</dbReference>
<organism evidence="1 2">
    <name type="scientific">Spiroplasma phoeniceum P40</name>
    <dbReference type="NCBI Taxonomy" id="1276259"/>
    <lineage>
        <taxon>Bacteria</taxon>
        <taxon>Bacillati</taxon>
        <taxon>Mycoplasmatota</taxon>
        <taxon>Mollicutes</taxon>
        <taxon>Entomoplasmatales</taxon>
        <taxon>Spiroplasmataceae</taxon>
        <taxon>Spiroplasma</taxon>
    </lineage>
</organism>
<evidence type="ECO:0008006" key="3">
    <source>
        <dbReference type="Google" id="ProtNLM"/>
    </source>
</evidence>
<dbReference type="RefSeq" id="WP_114565213.1">
    <property type="nucleotide sequence ID" value="NZ_CP031088.1"/>
</dbReference>
<dbReference type="AlphaFoldDB" id="A0A345DQY2"/>
<proteinExistence type="predicted"/>
<evidence type="ECO:0000313" key="1">
    <source>
        <dbReference type="EMBL" id="AXF96623.1"/>
    </source>
</evidence>
<protein>
    <recommendedName>
        <fullName evidence="3">DUF177 domain-containing protein</fullName>
    </recommendedName>
</protein>
<keyword evidence="2" id="KW-1185">Reference proteome</keyword>